<dbReference type="InterPro" id="IPR006195">
    <property type="entry name" value="aa-tRNA-synth_II"/>
</dbReference>
<keyword evidence="8" id="KW-1185">Reference proteome</keyword>
<accession>I8T7C0</accession>
<evidence type="ECO:0000256" key="5">
    <source>
        <dbReference type="ARBA" id="ARBA00052794"/>
    </source>
</evidence>
<comment type="caution">
    <text evidence="7">The sequence shown here is derived from an EMBL/GenBank/DDBJ whole genome shotgun (WGS) entry which is preliminary data.</text>
</comment>
<dbReference type="GO" id="GO:0000049">
    <property type="term" value="F:tRNA binding"/>
    <property type="evidence" value="ECO:0007669"/>
    <property type="project" value="TreeGrafter"/>
</dbReference>
<evidence type="ECO:0000313" key="7">
    <source>
        <dbReference type="EMBL" id="EIT69638.1"/>
    </source>
</evidence>
<dbReference type="PANTHER" id="PTHR42918:SF6">
    <property type="entry name" value="ELONGATION FACTOR P--(R)-BETA-LYSINE LIGASE"/>
    <property type="match status" value="1"/>
</dbReference>
<comment type="subunit">
    <text evidence="1">Homodimer.</text>
</comment>
<dbReference type="InterPro" id="IPR004525">
    <property type="entry name" value="EpmA"/>
</dbReference>
<dbReference type="PROSITE" id="PS50862">
    <property type="entry name" value="AA_TRNA_LIGASE_II"/>
    <property type="match status" value="1"/>
</dbReference>
<keyword evidence="4" id="KW-0067">ATP-binding</keyword>
<dbReference type="SUPFAM" id="SSF55681">
    <property type="entry name" value="Class II aaRS and biotin synthetases"/>
    <property type="match status" value="1"/>
</dbReference>
<sequence>MPGDGERGTGDASSWRPSAGLETIKARAELNGSVRAFFAAREVLEVETPILSAHATVDRYIDSFSTRDGQWLQTSPEFPMKRLLAAGFGAIFQIARVFRVEEQGRYHNTEFSMLEWYRPGFSMHALIDEVEALVETLAGLSGRFERLSYREAFLRHAGLDPFSADVAKLRTAAIGFGLIQSVDFTDEVEPDFWLDLLMSLRVSPRLGQQNPSFLYDFPASQAALSRIRPAQGSEPAVAERFELFWRGIELANGFHELTDADEQRARFVADQNWRRTQGKVVPPYDAHLIDALAAGLPDCSGVALGLDRLLMLKLGLPELAATLAFDRRRA</sequence>
<dbReference type="InterPro" id="IPR045864">
    <property type="entry name" value="aa-tRNA-synth_II/BPL/LPL"/>
</dbReference>
<protein>
    <recommendedName>
        <fullName evidence="6">Aminoacyl-transfer RNA synthetases class-II family profile domain-containing protein</fullName>
    </recommendedName>
</protein>
<dbReference type="PANTHER" id="PTHR42918">
    <property type="entry name" value="LYSYL-TRNA SYNTHETASE"/>
    <property type="match status" value="1"/>
</dbReference>
<dbReference type="NCBIfam" id="TIGR00462">
    <property type="entry name" value="genX"/>
    <property type="match status" value="1"/>
</dbReference>
<dbReference type="EMBL" id="AKGD01000002">
    <property type="protein sequence ID" value="EIT69638.1"/>
    <property type="molecule type" value="Genomic_DNA"/>
</dbReference>
<dbReference type="GO" id="GO:0006430">
    <property type="term" value="P:lysyl-tRNA aminoacylation"/>
    <property type="evidence" value="ECO:0007669"/>
    <property type="project" value="InterPro"/>
</dbReference>
<evidence type="ECO:0000256" key="2">
    <source>
        <dbReference type="ARBA" id="ARBA00022598"/>
    </source>
</evidence>
<dbReference type="AlphaFoldDB" id="I8T7C0"/>
<dbReference type="NCBIfam" id="NF006828">
    <property type="entry name" value="PRK09350.1"/>
    <property type="match status" value="1"/>
</dbReference>
<dbReference type="InterPro" id="IPR018149">
    <property type="entry name" value="Lys-tRNA-synth_II_C"/>
</dbReference>
<comment type="catalytic activity">
    <reaction evidence="5">
        <text>D-beta-lysine + L-lysyl-[protein] + ATP = N(6)-((3R)-3,6-diaminohexanoyl)-L-lysyl-[protein] + AMP + diphosphate + H(+)</text>
        <dbReference type="Rhea" id="RHEA:83435"/>
        <dbReference type="Rhea" id="RHEA-COMP:9752"/>
        <dbReference type="Rhea" id="RHEA-COMP:20131"/>
        <dbReference type="ChEBI" id="CHEBI:15378"/>
        <dbReference type="ChEBI" id="CHEBI:29969"/>
        <dbReference type="ChEBI" id="CHEBI:30616"/>
        <dbReference type="ChEBI" id="CHEBI:33019"/>
        <dbReference type="ChEBI" id="CHEBI:84138"/>
        <dbReference type="ChEBI" id="CHEBI:156053"/>
        <dbReference type="ChEBI" id="CHEBI:456215"/>
    </reaction>
    <physiologicalReaction direction="left-to-right" evidence="5">
        <dbReference type="Rhea" id="RHEA:83436"/>
    </physiologicalReaction>
</comment>
<dbReference type="GO" id="GO:0005829">
    <property type="term" value="C:cytosol"/>
    <property type="evidence" value="ECO:0007669"/>
    <property type="project" value="TreeGrafter"/>
</dbReference>
<dbReference type="Proteomes" id="UP000003704">
    <property type="component" value="Unassembled WGS sequence"/>
</dbReference>
<dbReference type="GO" id="GO:0005524">
    <property type="term" value="F:ATP binding"/>
    <property type="evidence" value="ECO:0007669"/>
    <property type="project" value="UniProtKB-KW"/>
</dbReference>
<dbReference type="PATRIC" id="fig|1172194.4.peg.3121"/>
<evidence type="ECO:0000256" key="4">
    <source>
        <dbReference type="ARBA" id="ARBA00022840"/>
    </source>
</evidence>
<dbReference type="GO" id="GO:0004824">
    <property type="term" value="F:lysine-tRNA ligase activity"/>
    <property type="evidence" value="ECO:0007669"/>
    <property type="project" value="InterPro"/>
</dbReference>
<organism evidence="7 8">
    <name type="scientific">Hydrocarboniphaga effusa AP103</name>
    <dbReference type="NCBI Taxonomy" id="1172194"/>
    <lineage>
        <taxon>Bacteria</taxon>
        <taxon>Pseudomonadati</taxon>
        <taxon>Pseudomonadota</taxon>
        <taxon>Gammaproteobacteria</taxon>
        <taxon>Nevskiales</taxon>
        <taxon>Nevskiaceae</taxon>
        <taxon>Hydrocarboniphaga</taxon>
    </lineage>
</organism>
<dbReference type="FunFam" id="3.30.930.10:FF:000017">
    <property type="entry name" value="Elongation factor P--(R)-beta-lysine ligase"/>
    <property type="match status" value="1"/>
</dbReference>
<dbReference type="PRINTS" id="PR00982">
    <property type="entry name" value="TRNASYNTHLYS"/>
</dbReference>
<reference evidence="7 8" key="1">
    <citation type="journal article" date="2012" name="J. Bacteriol.">
        <title>Genome Sequence of n-Alkane-Degrading Hydrocarboniphaga effusa Strain AP103T (ATCC BAA-332T).</title>
        <authorList>
            <person name="Chang H.K."/>
            <person name="Zylstra G.J."/>
            <person name="Chae J.C."/>
        </authorList>
    </citation>
    <scope>NUCLEOTIDE SEQUENCE [LARGE SCALE GENOMIC DNA]</scope>
    <source>
        <strain evidence="7 8">AP103</strain>
    </source>
</reference>
<evidence type="ECO:0000256" key="3">
    <source>
        <dbReference type="ARBA" id="ARBA00022741"/>
    </source>
</evidence>
<evidence type="ECO:0000313" key="8">
    <source>
        <dbReference type="Proteomes" id="UP000003704"/>
    </source>
</evidence>
<evidence type="ECO:0000259" key="6">
    <source>
        <dbReference type="PROSITE" id="PS50862"/>
    </source>
</evidence>
<name>I8T7C0_9GAMM</name>
<dbReference type="Gene3D" id="3.30.930.10">
    <property type="entry name" value="Bira Bifunctional Protein, Domain 2"/>
    <property type="match status" value="1"/>
</dbReference>
<proteinExistence type="predicted"/>
<dbReference type="InterPro" id="IPR004364">
    <property type="entry name" value="Aa-tRNA-synt_II"/>
</dbReference>
<dbReference type="Pfam" id="PF00152">
    <property type="entry name" value="tRNA-synt_2"/>
    <property type="match status" value="1"/>
</dbReference>
<dbReference type="OrthoDB" id="9802326at2"/>
<evidence type="ECO:0000256" key="1">
    <source>
        <dbReference type="ARBA" id="ARBA00011738"/>
    </source>
</evidence>
<dbReference type="RefSeq" id="WP_007186159.1">
    <property type="nucleotide sequence ID" value="NZ_AKGD01000002.1"/>
</dbReference>
<gene>
    <name evidence="7" type="ORF">WQQ_32200</name>
</gene>
<dbReference type="STRING" id="1172194.WQQ_32200"/>
<keyword evidence="3" id="KW-0547">Nucleotide-binding</keyword>
<feature type="domain" description="Aminoacyl-transfer RNA synthetases class-II family profile" evidence="6">
    <location>
        <begin position="27"/>
        <end position="330"/>
    </location>
</feature>
<keyword evidence="2" id="KW-0436">Ligase</keyword>